<keyword evidence="1" id="KW-1133">Transmembrane helix</keyword>
<evidence type="ECO:0000313" key="2">
    <source>
        <dbReference type="EMBL" id="CBY27548.1"/>
    </source>
</evidence>
<protein>
    <submittedName>
        <fullName evidence="2">Uncharacterized protein</fullName>
    </submittedName>
</protein>
<keyword evidence="1" id="KW-0812">Transmembrane</keyword>
<dbReference type="Proteomes" id="UP000008084">
    <property type="component" value="Chromosome"/>
</dbReference>
<evidence type="ECO:0000313" key="3">
    <source>
        <dbReference type="Proteomes" id="UP000008084"/>
    </source>
</evidence>
<dbReference type="AlphaFoldDB" id="A0A0H3NQQ4"/>
<feature type="transmembrane region" description="Helical" evidence="1">
    <location>
        <begin position="12"/>
        <end position="38"/>
    </location>
</feature>
<proteinExistence type="predicted"/>
<organism evidence="2 3">
    <name type="scientific">Yersinia enterocolitica subsp. palearctica serotype O:3 (strain DSM 13030 / CIP 106945 / Y11)</name>
    <dbReference type="NCBI Taxonomy" id="930944"/>
    <lineage>
        <taxon>Bacteria</taxon>
        <taxon>Pseudomonadati</taxon>
        <taxon>Pseudomonadota</taxon>
        <taxon>Gammaproteobacteria</taxon>
        <taxon>Enterobacterales</taxon>
        <taxon>Yersiniaceae</taxon>
        <taxon>Yersinia</taxon>
    </lineage>
</organism>
<accession>A0A0H3NQQ4</accession>
<dbReference type="EMBL" id="FR729477">
    <property type="protein sequence ID" value="CBY27548.1"/>
    <property type="molecule type" value="Genomic_DNA"/>
</dbReference>
<evidence type="ECO:0000256" key="1">
    <source>
        <dbReference type="SAM" id="Phobius"/>
    </source>
</evidence>
<reference evidence="2 3" key="1">
    <citation type="journal article" date="2011" name="J. Bacteriol.">
        <title>Complete genome sequence of Yersinia enterocolitica subsp. palearctica serogroup O:3.</title>
        <authorList>
            <person name="Batzilla J."/>
            <person name="Hoper D."/>
            <person name="Antonenka U."/>
            <person name="Heesemann J."/>
            <person name="Rakin A."/>
        </authorList>
    </citation>
    <scope>NUCLEOTIDE SEQUENCE [LARGE SCALE GENOMIC DNA]</scope>
    <source>
        <strain evidence="3">DSM 13030 / CIP 106945 / Y11</strain>
    </source>
</reference>
<dbReference type="HOGENOM" id="CLU_3319566_0_0_6"/>
<name>A0A0H3NQQ4_YERE1</name>
<dbReference type="KEGG" id="yey:Y11_06331"/>
<sequence>MRGRPQKQFNYWILFIFKLKNSFSVIDTTASIFLYPFYK</sequence>
<keyword evidence="1" id="KW-0472">Membrane</keyword>
<gene>
    <name evidence="2" type="ordered locus">Y11_06331</name>
</gene>